<dbReference type="EMBL" id="CP042430">
    <property type="protein sequence ID" value="QEC48227.1"/>
    <property type="molecule type" value="Genomic_DNA"/>
</dbReference>
<proteinExistence type="predicted"/>
<feature type="transmembrane region" description="Helical" evidence="1">
    <location>
        <begin position="23"/>
        <end position="39"/>
    </location>
</feature>
<gene>
    <name evidence="2" type="ORF">FSW04_12065</name>
</gene>
<sequence>MVALAWVAGCVDAVSYLRLGSVFTANMTGNTVLLGIAVAQGHGAAAVRSAVAIAGFCSGALIGSLLDGAAVALLPEGLVLVGLAVGAQFGLVGQPLIAASGCAMGLQAATVRRRDGTGVNVTYITGTLTTLMSRVTDRLRGRRPDHDGHEARVAFPALVWAGYAVGGLCGALAAGAWHARAFVLPAAAALLTGLADVLSRSTGGERVTTAVDR</sequence>
<accession>A0A5B8U5G4</accession>
<feature type="transmembrane region" description="Helical" evidence="1">
    <location>
        <begin position="153"/>
        <end position="173"/>
    </location>
</feature>
<dbReference type="KEGG" id="bsol:FSW04_12065"/>
<dbReference type="Pfam" id="PF06912">
    <property type="entry name" value="DUF1275"/>
    <property type="match status" value="1"/>
</dbReference>
<dbReference type="Proteomes" id="UP000321805">
    <property type="component" value="Chromosome"/>
</dbReference>
<dbReference type="InterPro" id="IPR010699">
    <property type="entry name" value="DUF1275"/>
</dbReference>
<keyword evidence="1" id="KW-0472">Membrane</keyword>
<keyword evidence="3" id="KW-1185">Reference proteome</keyword>
<keyword evidence="1" id="KW-0812">Transmembrane</keyword>
<dbReference type="AlphaFoldDB" id="A0A5B8U5G4"/>
<reference evidence="2 3" key="1">
    <citation type="journal article" date="2018" name="J. Microbiol.">
        <title>Baekduia soli gen. nov., sp. nov., a novel bacterium isolated from the soil of Baekdu Mountain and proposal of a novel family name, Baekduiaceae fam. nov.</title>
        <authorList>
            <person name="An D.S."/>
            <person name="Siddiqi M.Z."/>
            <person name="Kim K.H."/>
            <person name="Yu H.S."/>
            <person name="Im W.T."/>
        </authorList>
    </citation>
    <scope>NUCLEOTIDE SEQUENCE [LARGE SCALE GENOMIC DNA]</scope>
    <source>
        <strain evidence="2 3">BR7-21</strain>
    </source>
</reference>
<feature type="transmembrane region" description="Helical" evidence="1">
    <location>
        <begin position="51"/>
        <end position="74"/>
    </location>
</feature>
<dbReference type="PANTHER" id="PTHR37314:SF4">
    <property type="entry name" value="UPF0700 TRANSMEMBRANE PROTEIN YOAK"/>
    <property type="match status" value="1"/>
</dbReference>
<protein>
    <submittedName>
        <fullName evidence="2">DUF1275 domain-containing protein</fullName>
    </submittedName>
</protein>
<evidence type="ECO:0000313" key="2">
    <source>
        <dbReference type="EMBL" id="QEC48227.1"/>
    </source>
</evidence>
<keyword evidence="1" id="KW-1133">Transmembrane helix</keyword>
<dbReference type="OrthoDB" id="4272751at2"/>
<feature type="transmembrane region" description="Helical" evidence="1">
    <location>
        <begin position="80"/>
        <end position="106"/>
    </location>
</feature>
<name>A0A5B8U5G4_9ACTN</name>
<organism evidence="2 3">
    <name type="scientific">Baekduia soli</name>
    <dbReference type="NCBI Taxonomy" id="496014"/>
    <lineage>
        <taxon>Bacteria</taxon>
        <taxon>Bacillati</taxon>
        <taxon>Actinomycetota</taxon>
        <taxon>Thermoleophilia</taxon>
        <taxon>Solirubrobacterales</taxon>
        <taxon>Baekduiaceae</taxon>
        <taxon>Baekduia</taxon>
    </lineage>
</organism>
<evidence type="ECO:0000256" key="1">
    <source>
        <dbReference type="SAM" id="Phobius"/>
    </source>
</evidence>
<dbReference type="RefSeq" id="WP_146919532.1">
    <property type="nucleotide sequence ID" value="NZ_CP042430.1"/>
</dbReference>
<dbReference type="PANTHER" id="PTHR37314">
    <property type="entry name" value="SLR0142 PROTEIN"/>
    <property type="match status" value="1"/>
</dbReference>
<evidence type="ECO:0000313" key="3">
    <source>
        <dbReference type="Proteomes" id="UP000321805"/>
    </source>
</evidence>